<evidence type="ECO:0000259" key="3">
    <source>
        <dbReference type="Pfam" id="PF04967"/>
    </source>
</evidence>
<feature type="domain" description="HTH bat-type" evidence="3">
    <location>
        <begin position="164"/>
        <end position="214"/>
    </location>
</feature>
<feature type="domain" description="Bacterioopsin transcriptional activator GAF and HTH associated" evidence="4">
    <location>
        <begin position="14"/>
        <end position="149"/>
    </location>
</feature>
<dbReference type="Proteomes" id="UP000302218">
    <property type="component" value="Plasmid pNVE500"/>
</dbReference>
<dbReference type="InterPro" id="IPR036388">
    <property type="entry name" value="WH-like_DNA-bd_sf"/>
</dbReference>
<name>A0A4P8WLP4_9EURY</name>
<evidence type="ECO:0000313" key="6">
    <source>
        <dbReference type="Proteomes" id="UP000302218"/>
    </source>
</evidence>
<sequence length="223" mass="24923">MPQSFIAEVVLTHPNAPLAATLEAVPHATITEESIRPAPTADEPAVFYRVTDVAFHAFETELARDHTVAEWTQTMDFGDTRMYRVQLGPATIFVSPTLYELGIHVVNSESADLGWRFWLETGDRNHLSALWDYCREKDIQFELEVLRNSGAQPMNEQVRIKAALTDRQQQIAQVATRMGYYEKGGASAKDVAAELDIAPSTLSTHLRRINATVFDSLFAAELD</sequence>
<keyword evidence="1" id="KW-0805">Transcription regulation</keyword>
<proteinExistence type="predicted"/>
<keyword evidence="5" id="KW-0614">Plasmid</keyword>
<dbReference type="InterPro" id="IPR031803">
    <property type="entry name" value="BAT_GAF/HTH-assoc"/>
</dbReference>
<organism evidence="5 6">
    <name type="scientific">Natrinema versiforme</name>
    <dbReference type="NCBI Taxonomy" id="88724"/>
    <lineage>
        <taxon>Archaea</taxon>
        <taxon>Methanobacteriati</taxon>
        <taxon>Methanobacteriota</taxon>
        <taxon>Stenosarchaea group</taxon>
        <taxon>Halobacteria</taxon>
        <taxon>Halobacteriales</taxon>
        <taxon>Natrialbaceae</taxon>
        <taxon>Natrinema</taxon>
    </lineage>
</organism>
<dbReference type="AlphaFoldDB" id="A0A4P8WLP4"/>
<dbReference type="KEGG" id="nvr:FEJ81_19375"/>
<dbReference type="Gene3D" id="1.10.10.10">
    <property type="entry name" value="Winged helix-like DNA-binding domain superfamily/Winged helix DNA-binding domain"/>
    <property type="match status" value="1"/>
</dbReference>
<dbReference type="RefSeq" id="WP_138246927.1">
    <property type="nucleotide sequence ID" value="NZ_CP040331.1"/>
</dbReference>
<accession>A0A4P8WLP4</accession>
<protein>
    <submittedName>
        <fullName evidence="5">LuxR family transcriptional regulator</fullName>
    </submittedName>
</protein>
<evidence type="ECO:0000256" key="2">
    <source>
        <dbReference type="ARBA" id="ARBA00023163"/>
    </source>
</evidence>
<evidence type="ECO:0000313" key="5">
    <source>
        <dbReference type="EMBL" id="QCS44489.1"/>
    </source>
</evidence>
<dbReference type="Pfam" id="PF04967">
    <property type="entry name" value="HTH_10"/>
    <property type="match status" value="1"/>
</dbReference>
<evidence type="ECO:0000256" key="1">
    <source>
        <dbReference type="ARBA" id="ARBA00023015"/>
    </source>
</evidence>
<dbReference type="GeneID" id="40267483"/>
<evidence type="ECO:0000259" key="4">
    <source>
        <dbReference type="Pfam" id="PF15915"/>
    </source>
</evidence>
<dbReference type="OrthoDB" id="202021at2157"/>
<keyword evidence="2" id="KW-0804">Transcription</keyword>
<dbReference type="PANTHER" id="PTHR34236">
    <property type="entry name" value="DIMETHYL SULFOXIDE REDUCTASE TRANSCRIPTIONAL ACTIVATOR"/>
    <property type="match status" value="1"/>
</dbReference>
<dbReference type="EMBL" id="CP040331">
    <property type="protein sequence ID" value="QCS44489.1"/>
    <property type="molecule type" value="Genomic_DNA"/>
</dbReference>
<gene>
    <name evidence="5" type="ORF">FEJ81_19375</name>
</gene>
<dbReference type="Pfam" id="PF15915">
    <property type="entry name" value="BAT"/>
    <property type="match status" value="1"/>
</dbReference>
<dbReference type="PANTHER" id="PTHR34236:SF1">
    <property type="entry name" value="DIMETHYL SULFOXIDE REDUCTASE TRANSCRIPTIONAL ACTIVATOR"/>
    <property type="match status" value="1"/>
</dbReference>
<dbReference type="InterPro" id="IPR007050">
    <property type="entry name" value="HTH_bacterioopsin"/>
</dbReference>
<geneLocation type="plasmid" evidence="6">
    <name>pnve500</name>
</geneLocation>
<reference evidence="6" key="1">
    <citation type="submission" date="2019-05" db="EMBL/GenBank/DDBJ databases">
        <title>Genome sequence and methylation pattern of the halophilic Archaeon Natrinema versiforme BOL5-4.</title>
        <authorList>
            <person name="DasSarma P."/>
            <person name="Anton B.P."/>
            <person name="DasSarma S.L."/>
            <person name="Martinez F.L."/>
            <person name="Guzman D."/>
            <person name="Roberts R.J."/>
            <person name="DasSarma S."/>
        </authorList>
    </citation>
    <scope>NUCLEOTIDE SEQUENCE [LARGE SCALE GENOMIC DNA]</scope>
    <source>
        <strain evidence="6">BOL5-4</strain>
        <plasmid evidence="6">pnve500</plasmid>
    </source>
</reference>